<reference evidence="2" key="1">
    <citation type="submission" date="2021-03" db="EMBL/GenBank/DDBJ databases">
        <title>Revisited historic fungal species revealed as producer of novel bioactive compounds through whole genome sequencing and comparative genomics.</title>
        <authorList>
            <person name="Vignolle G.A."/>
            <person name="Hochenegger N."/>
            <person name="Mach R.L."/>
            <person name="Mach-Aigner A.R."/>
            <person name="Javad Rahimi M."/>
            <person name="Salim K.A."/>
            <person name="Chan C.M."/>
            <person name="Lim L.B.L."/>
            <person name="Cai F."/>
            <person name="Druzhinina I.S."/>
            <person name="U'Ren J.M."/>
            <person name="Derntl C."/>
        </authorList>
    </citation>
    <scope>NUCLEOTIDE SEQUENCE</scope>
    <source>
        <strain evidence="2">TUCIM 5799</strain>
    </source>
</reference>
<dbReference type="Proteomes" id="UP000829685">
    <property type="component" value="Unassembled WGS sequence"/>
</dbReference>
<dbReference type="EMBL" id="JAFIMR010000004">
    <property type="protein sequence ID" value="KAI1879594.1"/>
    <property type="molecule type" value="Genomic_DNA"/>
</dbReference>
<feature type="compositionally biased region" description="Polar residues" evidence="1">
    <location>
        <begin position="298"/>
        <end position="308"/>
    </location>
</feature>
<name>A0A9Q0AQH7_9PEZI</name>
<gene>
    <name evidence="2" type="ORF">JX265_002548</name>
</gene>
<proteinExistence type="predicted"/>
<feature type="compositionally biased region" description="Basic and acidic residues" evidence="1">
    <location>
        <begin position="335"/>
        <end position="344"/>
    </location>
</feature>
<feature type="compositionally biased region" description="Low complexity" evidence="1">
    <location>
        <begin position="119"/>
        <end position="135"/>
    </location>
</feature>
<evidence type="ECO:0000313" key="2">
    <source>
        <dbReference type="EMBL" id="KAI1879594.1"/>
    </source>
</evidence>
<accession>A0A9Q0AQH7</accession>
<feature type="region of interest" description="Disordered" evidence="1">
    <location>
        <begin position="277"/>
        <end position="538"/>
    </location>
</feature>
<feature type="compositionally biased region" description="Polar residues" evidence="1">
    <location>
        <begin position="402"/>
        <end position="421"/>
    </location>
</feature>
<dbReference type="AlphaFoldDB" id="A0A9Q0AQH7"/>
<feature type="compositionally biased region" description="Low complexity" evidence="1">
    <location>
        <begin position="279"/>
        <end position="290"/>
    </location>
</feature>
<feature type="region of interest" description="Disordered" evidence="1">
    <location>
        <begin position="59"/>
        <end position="264"/>
    </location>
</feature>
<organism evidence="2 3">
    <name type="scientific">Neoarthrinium moseri</name>
    <dbReference type="NCBI Taxonomy" id="1658444"/>
    <lineage>
        <taxon>Eukaryota</taxon>
        <taxon>Fungi</taxon>
        <taxon>Dikarya</taxon>
        <taxon>Ascomycota</taxon>
        <taxon>Pezizomycotina</taxon>
        <taxon>Sordariomycetes</taxon>
        <taxon>Xylariomycetidae</taxon>
        <taxon>Amphisphaeriales</taxon>
        <taxon>Apiosporaceae</taxon>
        <taxon>Neoarthrinium</taxon>
    </lineage>
</organism>
<feature type="compositionally biased region" description="Basic and acidic residues" evidence="1">
    <location>
        <begin position="454"/>
        <end position="503"/>
    </location>
</feature>
<feature type="compositionally biased region" description="Basic and acidic residues" evidence="1">
    <location>
        <begin position="156"/>
        <end position="171"/>
    </location>
</feature>
<protein>
    <submittedName>
        <fullName evidence="2">Uncharacterized protein</fullName>
    </submittedName>
</protein>
<keyword evidence="3" id="KW-1185">Reference proteome</keyword>
<comment type="caution">
    <text evidence="2">The sequence shown here is derived from an EMBL/GenBank/DDBJ whole genome shotgun (WGS) entry which is preliminary data.</text>
</comment>
<sequence>MDTATLQTPTTGRSRFSKALPLPPGLDLEGNGSQAIAANQVPRALPDLPNMAATVAFPPRKDSVGGSFVPKPLDSPLPALPALTSGLDTQKKMPPIPRKAVASPPAQPAKTTPAHLKRVSSISSLLSAYSNTSSDSVHRSSQGSSVTKGSEPSFSPEREAMQDGNKDDFTRSYKAYSRNPYEEPSEQEKAVMMNEPLPPPPPFKSNLRPTTPRTGLPATPRSGRTAASPTRDANADSPTTSMANASPPRREIWRRRASSKSDRSIAVAGLKLSISHGSTAATTAPVAAPAQLSLPKSAMTNNDVKTTSPLPPKPNSGLPGRNIRPQPQQAEADDEMKRLKEKLKPFGLGRSGTGEQADARMSAQSNDAPAPPAKDSPTIKAASSETIKVQPAPVSDEPNKPLNATASPLSSPEPQRDSANSIRRRDVGAPARKQASMQNMNAKMADPAVAQDLRGAKSHVDLKGASHGDPRDQLGGREIGTKDFGTKEDIFRNADIREPREPKMTSSTPVVAAAPPPAKGLPSPRSRRPSQPQPRRIPPELMITTAPEPVVYRDINEDPHPIDPEQQAKLEEAINTALASPSKFNFTPTEDGVWPALALSINHYQCLGSHKLWHCTQNANYPIRCMVCHVPDKTFRFVCRCCGVRCCQGCMEALRVHPLEALDLDGLRKGKQVVSPVREDLEAEIEAEIEEKVQEDM</sequence>
<evidence type="ECO:0000313" key="3">
    <source>
        <dbReference type="Proteomes" id="UP000829685"/>
    </source>
</evidence>
<feature type="compositionally biased region" description="Polar residues" evidence="1">
    <location>
        <begin position="139"/>
        <end position="153"/>
    </location>
</feature>
<evidence type="ECO:0000256" key="1">
    <source>
        <dbReference type="SAM" id="MobiDB-lite"/>
    </source>
</evidence>